<comment type="caution">
    <text evidence="1">The sequence shown here is derived from an EMBL/GenBank/DDBJ whole genome shotgun (WGS) entry which is preliminary data.</text>
</comment>
<evidence type="ECO:0000313" key="2">
    <source>
        <dbReference type="Proteomes" id="UP001221142"/>
    </source>
</evidence>
<dbReference type="AlphaFoldDB" id="A0AAD7B9Q4"/>
<name>A0AAD7B9Q4_9AGAR</name>
<evidence type="ECO:0000313" key="1">
    <source>
        <dbReference type="EMBL" id="KAJ7614409.1"/>
    </source>
</evidence>
<dbReference type="EMBL" id="JARKIF010000026">
    <property type="protein sequence ID" value="KAJ7614409.1"/>
    <property type="molecule type" value="Genomic_DNA"/>
</dbReference>
<gene>
    <name evidence="1" type="ORF">FB45DRAFT_254049</name>
</gene>
<accession>A0AAD7B9Q4</accession>
<keyword evidence="2" id="KW-1185">Reference proteome</keyword>
<proteinExistence type="predicted"/>
<dbReference type="Proteomes" id="UP001221142">
    <property type="component" value="Unassembled WGS sequence"/>
</dbReference>
<organism evidence="1 2">
    <name type="scientific">Roridomyces roridus</name>
    <dbReference type="NCBI Taxonomy" id="1738132"/>
    <lineage>
        <taxon>Eukaryota</taxon>
        <taxon>Fungi</taxon>
        <taxon>Dikarya</taxon>
        <taxon>Basidiomycota</taxon>
        <taxon>Agaricomycotina</taxon>
        <taxon>Agaricomycetes</taxon>
        <taxon>Agaricomycetidae</taxon>
        <taxon>Agaricales</taxon>
        <taxon>Marasmiineae</taxon>
        <taxon>Mycenaceae</taxon>
        <taxon>Roridomyces</taxon>
    </lineage>
</organism>
<reference evidence="1" key="1">
    <citation type="submission" date="2023-03" db="EMBL/GenBank/DDBJ databases">
        <title>Massive genome expansion in bonnet fungi (Mycena s.s.) driven by repeated elements and novel gene families across ecological guilds.</title>
        <authorList>
            <consortium name="Lawrence Berkeley National Laboratory"/>
            <person name="Harder C.B."/>
            <person name="Miyauchi S."/>
            <person name="Viragh M."/>
            <person name="Kuo A."/>
            <person name="Thoen E."/>
            <person name="Andreopoulos B."/>
            <person name="Lu D."/>
            <person name="Skrede I."/>
            <person name="Drula E."/>
            <person name="Henrissat B."/>
            <person name="Morin E."/>
            <person name="Kohler A."/>
            <person name="Barry K."/>
            <person name="LaButti K."/>
            <person name="Morin E."/>
            <person name="Salamov A."/>
            <person name="Lipzen A."/>
            <person name="Mereny Z."/>
            <person name="Hegedus B."/>
            <person name="Baldrian P."/>
            <person name="Stursova M."/>
            <person name="Weitz H."/>
            <person name="Taylor A."/>
            <person name="Grigoriev I.V."/>
            <person name="Nagy L.G."/>
            <person name="Martin F."/>
            <person name="Kauserud H."/>
        </authorList>
    </citation>
    <scope>NUCLEOTIDE SEQUENCE</scope>
    <source>
        <strain evidence="1">9284</strain>
    </source>
</reference>
<sequence>MACVGRFHRDANSETIELITSTPFFWATLVKAWSLLTQVEDPRDRPIMLSGIVEFAADAEVSEHPERLQEMVDEAGGSIDDLACLVINYIHTVLKNGTHTHDNMIYINRLLLFINDVDGHTYETGDQGPLGRLTFRLADQGFFPKLISAVPAFCELVEPEVERIVSQCIKSVTRIVHHFGPSQWLAELLDHAFLRVLLLVARNCVSRGWKSNGRVDFFMETAIPSGMVYYLPLVALRAALPLVKDVVDQPVFKRSAKLSAMWDKWRVPPRT</sequence>
<protein>
    <submittedName>
        <fullName evidence="1">Uncharacterized protein</fullName>
    </submittedName>
</protein>